<dbReference type="Gene3D" id="1.20.120.550">
    <property type="entry name" value="Membrane associated eicosanoid/glutathione metabolism-like domain"/>
    <property type="match status" value="1"/>
</dbReference>
<feature type="compositionally biased region" description="Polar residues" evidence="5">
    <location>
        <begin position="285"/>
        <end position="305"/>
    </location>
</feature>
<evidence type="ECO:0000256" key="1">
    <source>
        <dbReference type="ARBA" id="ARBA00004370"/>
    </source>
</evidence>
<proteinExistence type="predicted"/>
<comment type="caution">
    <text evidence="7">The sequence shown here is derived from an EMBL/GenBank/DDBJ whole genome shotgun (WGS) entry which is preliminary data.</text>
</comment>
<dbReference type="PANTHER" id="PTHR35371:SF1">
    <property type="entry name" value="BLR7753 PROTEIN"/>
    <property type="match status" value="1"/>
</dbReference>
<dbReference type="InterPro" id="IPR001129">
    <property type="entry name" value="Membr-assoc_MAPEG"/>
</dbReference>
<dbReference type="PANTHER" id="PTHR35371">
    <property type="entry name" value="INNER MEMBRANE PROTEIN"/>
    <property type="match status" value="1"/>
</dbReference>
<evidence type="ECO:0000256" key="2">
    <source>
        <dbReference type="ARBA" id="ARBA00022692"/>
    </source>
</evidence>
<keyword evidence="3 6" id="KW-1133">Transmembrane helix</keyword>
<evidence type="ECO:0000313" key="8">
    <source>
        <dbReference type="Proteomes" id="UP000660729"/>
    </source>
</evidence>
<name>A0A8H6RUC9_9PEZI</name>
<keyword evidence="8" id="KW-1185">Reference proteome</keyword>
<protein>
    <submittedName>
        <fullName evidence="7">Uncharacterized protein</fullName>
    </submittedName>
</protein>
<dbReference type="Pfam" id="PF01124">
    <property type="entry name" value="MAPEG"/>
    <property type="match status" value="1"/>
</dbReference>
<accession>A0A8H6RUC9</accession>
<feature type="transmembrane region" description="Helical" evidence="6">
    <location>
        <begin position="12"/>
        <end position="31"/>
    </location>
</feature>
<dbReference type="InterPro" id="IPR023352">
    <property type="entry name" value="MAPEG-like_dom_sf"/>
</dbReference>
<feature type="region of interest" description="Disordered" evidence="5">
    <location>
        <begin position="277"/>
        <end position="305"/>
    </location>
</feature>
<keyword evidence="4 6" id="KW-0472">Membrane</keyword>
<evidence type="ECO:0000313" key="7">
    <source>
        <dbReference type="EMBL" id="KAF7197321.1"/>
    </source>
</evidence>
<sequence>MAASLIDATRNYSLYAIPAAWVLSIAPHFYAASLGKLDNKNPRTYTRDIDGDQSIDKATKQTIIRAEGAQQNGFENMGLFASAVVIGNVAKLDNWTLNALSGAYLASRVAYNLLYINGTSDATATARSVSFLTGIGIIWTFFIKSGNVLKDRLDFTAFAPIHAEIVLIMSYQTPMDSPQGYIADPPFQSHQDTMSKHDHLEAINTHFKKLQQSVFAWLSEQKKHIASLREANNYMLGDTTRHGCCIEKIEEEHKDLIGIMARFEDARTDLLNIIKIGHPGRPQDGSPNRSVGSSYVPSPDHSNATATAFESHEGFEHHETPKHHEYFDYTEEAGSSCHIDNTAVGSSNVISQGHGTATGVASDNSQSVEIDDMDVIDGLTQSQEEHILAVTNHLEGWQPTAPNQIKGGDAEYLNARLTWNDEIGVGSFVGPHTQIAGYGPPVFDTNGRLVRDVHFACPPGFHCQAPGHNDRNATYIPWEFSIPMDAINTVEKLMVSGLHIRVCLICNNVGWTITALWNTVAAR</sequence>
<comment type="subcellular location">
    <subcellularLocation>
        <location evidence="1">Membrane</location>
    </subcellularLocation>
</comment>
<dbReference type="Proteomes" id="UP000660729">
    <property type="component" value="Unassembled WGS sequence"/>
</dbReference>
<dbReference type="EMBL" id="JABCIY010000016">
    <property type="protein sequence ID" value="KAF7197321.1"/>
    <property type="molecule type" value="Genomic_DNA"/>
</dbReference>
<organism evidence="7 8">
    <name type="scientific">Pseudocercospora fuligena</name>
    <dbReference type="NCBI Taxonomy" id="685502"/>
    <lineage>
        <taxon>Eukaryota</taxon>
        <taxon>Fungi</taxon>
        <taxon>Dikarya</taxon>
        <taxon>Ascomycota</taxon>
        <taxon>Pezizomycotina</taxon>
        <taxon>Dothideomycetes</taxon>
        <taxon>Dothideomycetidae</taxon>
        <taxon>Mycosphaerellales</taxon>
        <taxon>Mycosphaerellaceae</taxon>
        <taxon>Pseudocercospora</taxon>
    </lineage>
</organism>
<gene>
    <name evidence="7" type="ORF">HII31_01372</name>
</gene>
<evidence type="ECO:0000256" key="4">
    <source>
        <dbReference type="ARBA" id="ARBA00023136"/>
    </source>
</evidence>
<evidence type="ECO:0000256" key="5">
    <source>
        <dbReference type="SAM" id="MobiDB-lite"/>
    </source>
</evidence>
<evidence type="ECO:0000256" key="3">
    <source>
        <dbReference type="ARBA" id="ARBA00022989"/>
    </source>
</evidence>
<dbReference type="OrthoDB" id="2122304at2759"/>
<evidence type="ECO:0000256" key="6">
    <source>
        <dbReference type="SAM" id="Phobius"/>
    </source>
</evidence>
<keyword evidence="2 6" id="KW-0812">Transmembrane</keyword>
<dbReference type="SUPFAM" id="SSF161084">
    <property type="entry name" value="MAPEG domain-like"/>
    <property type="match status" value="1"/>
</dbReference>
<dbReference type="AlphaFoldDB" id="A0A8H6RUC9"/>
<reference evidence="7" key="1">
    <citation type="submission" date="2020-04" db="EMBL/GenBank/DDBJ databases">
        <title>Draft genome resource of the tomato pathogen Pseudocercospora fuligena.</title>
        <authorList>
            <person name="Zaccaron A."/>
        </authorList>
    </citation>
    <scope>NUCLEOTIDE SEQUENCE</scope>
    <source>
        <strain evidence="7">PF001</strain>
    </source>
</reference>
<dbReference type="GO" id="GO:0016020">
    <property type="term" value="C:membrane"/>
    <property type="evidence" value="ECO:0007669"/>
    <property type="project" value="UniProtKB-SubCell"/>
</dbReference>